<comment type="caution">
    <text evidence="3">The sequence shown here is derived from an EMBL/GenBank/DDBJ whole genome shotgun (WGS) entry which is preliminary data.</text>
</comment>
<evidence type="ECO:0000313" key="4">
    <source>
        <dbReference type="Proteomes" id="UP000007115"/>
    </source>
</evidence>
<name>G9MLS4_HYPVG</name>
<feature type="region of interest" description="Disordered" evidence="1">
    <location>
        <begin position="85"/>
        <end position="105"/>
    </location>
</feature>
<feature type="chain" id="PRO_5003523501" evidence="2">
    <location>
        <begin position="25"/>
        <end position="226"/>
    </location>
</feature>
<dbReference type="Proteomes" id="UP000007115">
    <property type="component" value="Unassembled WGS sequence"/>
</dbReference>
<dbReference type="EMBL" id="ABDF02000004">
    <property type="protein sequence ID" value="EHK25060.1"/>
    <property type="molecule type" value="Genomic_DNA"/>
</dbReference>
<accession>G9MLS4</accession>
<feature type="region of interest" description="Disordered" evidence="1">
    <location>
        <begin position="145"/>
        <end position="192"/>
    </location>
</feature>
<organism evidence="3 4">
    <name type="scientific">Hypocrea virens (strain Gv29-8 / FGSC 10586)</name>
    <name type="common">Gliocladium virens</name>
    <name type="synonym">Trichoderma virens</name>
    <dbReference type="NCBI Taxonomy" id="413071"/>
    <lineage>
        <taxon>Eukaryota</taxon>
        <taxon>Fungi</taxon>
        <taxon>Dikarya</taxon>
        <taxon>Ascomycota</taxon>
        <taxon>Pezizomycotina</taxon>
        <taxon>Sordariomycetes</taxon>
        <taxon>Hypocreomycetidae</taxon>
        <taxon>Hypocreales</taxon>
        <taxon>Hypocreaceae</taxon>
        <taxon>Trichoderma</taxon>
    </lineage>
</organism>
<dbReference type="HOGENOM" id="CLU_1224919_0_0_1"/>
<keyword evidence="4" id="KW-1185">Reference proteome</keyword>
<dbReference type="RefSeq" id="XP_013959253.1">
    <property type="nucleotide sequence ID" value="XM_014103778.1"/>
</dbReference>
<feature type="signal peptide" evidence="2">
    <location>
        <begin position="1"/>
        <end position="24"/>
    </location>
</feature>
<feature type="compositionally biased region" description="Basic and acidic residues" evidence="1">
    <location>
        <begin position="163"/>
        <end position="181"/>
    </location>
</feature>
<keyword evidence="2" id="KW-0732">Signal</keyword>
<dbReference type="GeneID" id="25796177"/>
<reference evidence="3 4" key="1">
    <citation type="journal article" date="2011" name="Genome Biol.">
        <title>Comparative genome sequence analysis underscores mycoparasitism as the ancestral life style of Trichoderma.</title>
        <authorList>
            <person name="Kubicek C.P."/>
            <person name="Herrera-Estrella A."/>
            <person name="Seidl-Seiboth V."/>
            <person name="Martinez D.A."/>
            <person name="Druzhinina I.S."/>
            <person name="Thon M."/>
            <person name="Zeilinger S."/>
            <person name="Casas-Flores S."/>
            <person name="Horwitz B.A."/>
            <person name="Mukherjee P.K."/>
            <person name="Mukherjee M."/>
            <person name="Kredics L."/>
            <person name="Alcaraz L.D."/>
            <person name="Aerts A."/>
            <person name="Antal Z."/>
            <person name="Atanasova L."/>
            <person name="Cervantes-Badillo M.G."/>
            <person name="Challacombe J."/>
            <person name="Chertkov O."/>
            <person name="McCluskey K."/>
            <person name="Coulpier F."/>
            <person name="Deshpande N."/>
            <person name="von Doehren H."/>
            <person name="Ebbole D.J."/>
            <person name="Esquivel-Naranjo E.U."/>
            <person name="Fekete E."/>
            <person name="Flipphi M."/>
            <person name="Glaser F."/>
            <person name="Gomez-Rodriguez E.Y."/>
            <person name="Gruber S."/>
            <person name="Han C."/>
            <person name="Henrissat B."/>
            <person name="Hermosa R."/>
            <person name="Hernandez-Onate M."/>
            <person name="Karaffa L."/>
            <person name="Kosti I."/>
            <person name="Le Crom S."/>
            <person name="Lindquist E."/>
            <person name="Lucas S."/>
            <person name="Luebeck M."/>
            <person name="Luebeck P.S."/>
            <person name="Margeot A."/>
            <person name="Metz B."/>
            <person name="Misra M."/>
            <person name="Nevalainen H."/>
            <person name="Omann M."/>
            <person name="Packer N."/>
            <person name="Perrone G."/>
            <person name="Uresti-Rivera E.E."/>
            <person name="Salamov A."/>
            <person name="Schmoll M."/>
            <person name="Seiboth B."/>
            <person name="Shapiro H."/>
            <person name="Sukno S."/>
            <person name="Tamayo-Ramos J.A."/>
            <person name="Tisch D."/>
            <person name="Wiest A."/>
            <person name="Wilkinson H.H."/>
            <person name="Zhang M."/>
            <person name="Coutinho P.M."/>
            <person name="Kenerley C.M."/>
            <person name="Monte E."/>
            <person name="Baker S.E."/>
            <person name="Grigoriev I.V."/>
        </authorList>
    </citation>
    <scope>NUCLEOTIDE SEQUENCE [LARGE SCALE GENOMIC DNA]</scope>
    <source>
        <strain evidence="4">Gv29-8 / FGSC 10586</strain>
    </source>
</reference>
<dbReference type="VEuPathDB" id="FungiDB:TRIVIDRAFT_61099"/>
<evidence type="ECO:0000313" key="3">
    <source>
        <dbReference type="EMBL" id="EHK25060.1"/>
    </source>
</evidence>
<evidence type="ECO:0000256" key="1">
    <source>
        <dbReference type="SAM" id="MobiDB-lite"/>
    </source>
</evidence>
<sequence length="226" mass="25265">MPWTAFGDAAWLFCLLICRYGPMSFVWRPCKLARSESFLGVCQASNAIAPVLDHSPSCLRLIYYGGTITTSTVLSCHQPESLHEKPENETRCNAPWRSRTAQPDERPIDLRSQTLFALLAPRSYACGYTMALTPLAHSLQAQPRLEGGTIGSIPPTDEDQDGSEEKELQKRDETRRLETRLTDGQASSRELDPAQQRHVAIFMYALTTPKPPLWSVVIPNTLITFS</sequence>
<protein>
    <submittedName>
        <fullName evidence="3">Uncharacterized protein</fullName>
    </submittedName>
</protein>
<dbReference type="AlphaFoldDB" id="G9MLS4"/>
<proteinExistence type="predicted"/>
<gene>
    <name evidence="3" type="ORF">TRIVIDRAFT_61099</name>
</gene>
<evidence type="ECO:0000256" key="2">
    <source>
        <dbReference type="SAM" id="SignalP"/>
    </source>
</evidence>
<dbReference type="InParanoid" id="G9MLS4"/>